<dbReference type="EMBL" id="BGPR01004541">
    <property type="protein sequence ID" value="GBN00706.1"/>
    <property type="molecule type" value="Genomic_DNA"/>
</dbReference>
<dbReference type="AlphaFoldDB" id="A0A4Y2KG21"/>
<evidence type="ECO:0000313" key="3">
    <source>
        <dbReference type="Proteomes" id="UP000499080"/>
    </source>
</evidence>
<name>A0A4Y2KG21_ARAVE</name>
<accession>A0A4Y2KG21</accession>
<protein>
    <recommendedName>
        <fullName evidence="4">EGF-like domain-containing protein</fullName>
    </recommendedName>
</protein>
<evidence type="ECO:0000313" key="2">
    <source>
        <dbReference type="EMBL" id="GBN00706.1"/>
    </source>
</evidence>
<evidence type="ECO:0000256" key="1">
    <source>
        <dbReference type="SAM" id="SignalP"/>
    </source>
</evidence>
<dbReference type="OrthoDB" id="410989at2759"/>
<dbReference type="Proteomes" id="UP000499080">
    <property type="component" value="Unassembled WGS sequence"/>
</dbReference>
<gene>
    <name evidence="2" type="ORF">AVEN_104773_1</name>
</gene>
<keyword evidence="3" id="KW-1185">Reference proteome</keyword>
<feature type="chain" id="PRO_5021227992" description="EGF-like domain-containing protein" evidence="1">
    <location>
        <begin position="25"/>
        <end position="161"/>
    </location>
</feature>
<proteinExistence type="predicted"/>
<comment type="caution">
    <text evidence="2">The sequence shown here is derived from an EMBL/GenBank/DDBJ whole genome shotgun (WGS) entry which is preliminary data.</text>
</comment>
<evidence type="ECO:0008006" key="4">
    <source>
        <dbReference type="Google" id="ProtNLM"/>
    </source>
</evidence>
<feature type="signal peptide" evidence="1">
    <location>
        <begin position="1"/>
        <end position="24"/>
    </location>
</feature>
<sequence>MRCVRKEIILLLFINAFHEHCITALETQNISETDRLLSLKEYESSACDCGPDTNCTWSRGRRDRKNCFCKPGYAQRNSKCVDCDCGPDSNCTFSGPFQQKKCICQPGYRDVHGKCVVNSENNSCRFNPYFTIDCEMISLNPFLLTANDQQWLSFHCSEMIA</sequence>
<keyword evidence="1" id="KW-0732">Signal</keyword>
<organism evidence="2 3">
    <name type="scientific">Araneus ventricosus</name>
    <name type="common">Orbweaver spider</name>
    <name type="synonym">Epeira ventricosa</name>
    <dbReference type="NCBI Taxonomy" id="182803"/>
    <lineage>
        <taxon>Eukaryota</taxon>
        <taxon>Metazoa</taxon>
        <taxon>Ecdysozoa</taxon>
        <taxon>Arthropoda</taxon>
        <taxon>Chelicerata</taxon>
        <taxon>Arachnida</taxon>
        <taxon>Araneae</taxon>
        <taxon>Araneomorphae</taxon>
        <taxon>Entelegynae</taxon>
        <taxon>Araneoidea</taxon>
        <taxon>Araneidae</taxon>
        <taxon>Araneus</taxon>
    </lineage>
</organism>
<reference evidence="2 3" key="1">
    <citation type="journal article" date="2019" name="Sci. Rep.">
        <title>Orb-weaving spider Araneus ventricosus genome elucidates the spidroin gene catalogue.</title>
        <authorList>
            <person name="Kono N."/>
            <person name="Nakamura H."/>
            <person name="Ohtoshi R."/>
            <person name="Moran D.A.P."/>
            <person name="Shinohara A."/>
            <person name="Yoshida Y."/>
            <person name="Fujiwara M."/>
            <person name="Mori M."/>
            <person name="Tomita M."/>
            <person name="Arakawa K."/>
        </authorList>
    </citation>
    <scope>NUCLEOTIDE SEQUENCE [LARGE SCALE GENOMIC DNA]</scope>
</reference>